<name>F0RKY5_DEIPM</name>
<dbReference type="KEGG" id="dpt:Deipr_0596"/>
<dbReference type="PROSITE" id="PS51186">
    <property type="entry name" value="GNAT"/>
    <property type="match status" value="1"/>
</dbReference>
<dbReference type="eggNOG" id="COG0456">
    <property type="taxonomic scope" value="Bacteria"/>
</dbReference>
<protein>
    <submittedName>
        <fullName evidence="4">GCN5-related N-acetyltransferase</fullName>
    </submittedName>
</protein>
<dbReference type="HOGENOM" id="CLU_013985_35_1_0"/>
<dbReference type="Gene3D" id="3.40.630.30">
    <property type="match status" value="1"/>
</dbReference>
<reference evidence="5" key="1">
    <citation type="submission" date="2011-02" db="EMBL/GenBank/DDBJ databases">
        <title>The complete sequence of chromosome of Deinococcus proteolyticus DSM 20540.</title>
        <authorList>
            <consortium name="US DOE Joint Genome Institute (JGI-PGF)"/>
            <person name="Lucas S."/>
            <person name="Copeland A."/>
            <person name="Lapidus A."/>
            <person name="Bruce D."/>
            <person name="Goodwin L."/>
            <person name="Pitluck S."/>
            <person name="Kyrpides N."/>
            <person name="Mavromatis K."/>
            <person name="Pagani I."/>
            <person name="Ivanova N."/>
            <person name="Ovchinnikova G."/>
            <person name="Zeytun A."/>
            <person name="Detter J.C."/>
            <person name="Han C."/>
            <person name="Land M."/>
            <person name="Hauser L."/>
            <person name="Markowitz V."/>
            <person name="Cheng J.-F."/>
            <person name="Hugenholtz P."/>
            <person name="Woyke T."/>
            <person name="Wu D."/>
            <person name="Pukall R."/>
            <person name="Steenblock K."/>
            <person name="Brambilla E."/>
            <person name="Klenk H.-P."/>
            <person name="Eisen J.A."/>
        </authorList>
    </citation>
    <scope>NUCLEOTIDE SEQUENCE [LARGE SCALE GENOMIC DNA]</scope>
    <source>
        <strain evidence="5">ATCC 35074 / DSM 20540 / JCM 6276 / NBRC 101906 / NCIMB 13154 / VKM Ac-1939 / CCM 2703 / MRP</strain>
    </source>
</reference>
<dbReference type="SUPFAM" id="SSF55729">
    <property type="entry name" value="Acyl-CoA N-acyltransferases (Nat)"/>
    <property type="match status" value="1"/>
</dbReference>
<evidence type="ECO:0000313" key="5">
    <source>
        <dbReference type="Proteomes" id="UP000007718"/>
    </source>
</evidence>
<evidence type="ECO:0000313" key="4">
    <source>
        <dbReference type="EMBL" id="ADY25758.1"/>
    </source>
</evidence>
<dbReference type="Proteomes" id="UP000007718">
    <property type="component" value="Chromosome"/>
</dbReference>
<dbReference type="EMBL" id="CP002536">
    <property type="protein sequence ID" value="ADY25758.1"/>
    <property type="molecule type" value="Genomic_DNA"/>
</dbReference>
<dbReference type="STRING" id="693977.Deipr_0596"/>
<keyword evidence="5" id="KW-1185">Reference proteome</keyword>
<dbReference type="CDD" id="cd04301">
    <property type="entry name" value="NAT_SF"/>
    <property type="match status" value="1"/>
</dbReference>
<evidence type="ECO:0000259" key="3">
    <source>
        <dbReference type="PROSITE" id="PS51186"/>
    </source>
</evidence>
<keyword evidence="1 4" id="KW-0808">Transferase</keyword>
<dbReference type="AlphaFoldDB" id="F0RKY5"/>
<evidence type="ECO:0000256" key="2">
    <source>
        <dbReference type="ARBA" id="ARBA00023315"/>
    </source>
</evidence>
<dbReference type="InterPro" id="IPR050832">
    <property type="entry name" value="Bact_Acetyltransf"/>
</dbReference>
<dbReference type="GO" id="GO:0016747">
    <property type="term" value="F:acyltransferase activity, transferring groups other than amino-acyl groups"/>
    <property type="evidence" value="ECO:0007669"/>
    <property type="project" value="InterPro"/>
</dbReference>
<dbReference type="Pfam" id="PF00583">
    <property type="entry name" value="Acetyltransf_1"/>
    <property type="match status" value="1"/>
</dbReference>
<evidence type="ECO:0000256" key="1">
    <source>
        <dbReference type="ARBA" id="ARBA00022679"/>
    </source>
</evidence>
<organism evidence="4 5">
    <name type="scientific">Deinococcus proteolyticus (strain ATCC 35074 / DSM 20540 / JCM 6276 / NBRC 101906 / NCIMB 13154 / VKM Ac-1939 / CCM 2703 / MRP)</name>
    <dbReference type="NCBI Taxonomy" id="693977"/>
    <lineage>
        <taxon>Bacteria</taxon>
        <taxon>Thermotogati</taxon>
        <taxon>Deinococcota</taxon>
        <taxon>Deinococci</taxon>
        <taxon>Deinococcales</taxon>
        <taxon>Deinococcaceae</taxon>
        <taxon>Deinococcus</taxon>
    </lineage>
</organism>
<feature type="domain" description="N-acetyltransferase" evidence="3">
    <location>
        <begin position="7"/>
        <end position="173"/>
    </location>
</feature>
<proteinExistence type="predicted"/>
<dbReference type="OrthoDB" id="119498at2"/>
<dbReference type="PANTHER" id="PTHR43877">
    <property type="entry name" value="AMINOALKYLPHOSPHONATE N-ACETYLTRANSFERASE-RELATED-RELATED"/>
    <property type="match status" value="1"/>
</dbReference>
<gene>
    <name evidence="4" type="ordered locus">Deipr_0596</name>
</gene>
<reference evidence="4 5" key="2">
    <citation type="journal article" date="2012" name="Stand. Genomic Sci.">
        <title>Complete genome sequence of the orange-red pigmented, radioresistant Deinococcus proteolyticus type strain (MRP(T)).</title>
        <authorList>
            <person name="Copeland A."/>
            <person name="Zeytun A."/>
            <person name="Yassawong M."/>
            <person name="Nolan M."/>
            <person name="Lucas S."/>
            <person name="Hammon N."/>
            <person name="Deshpande S."/>
            <person name="Cheng J.F."/>
            <person name="Han C."/>
            <person name="Tapia R."/>
            <person name="Goodwin L.A."/>
            <person name="Pitluck S."/>
            <person name="Mavromatis K."/>
            <person name="Liolios K."/>
            <person name="Pagani I."/>
            <person name="Ivanova N."/>
            <person name="Mikhailova N."/>
            <person name="Pati A."/>
            <person name="Chen A."/>
            <person name="Palaniappan K."/>
            <person name="Land M."/>
            <person name="Hauser L."/>
            <person name="Jeffries C.D."/>
            <person name="Brambilla E.M."/>
            <person name="Rohde M."/>
            <person name="Sikorski J."/>
            <person name="Pukall R."/>
            <person name="Goker M."/>
            <person name="Detter J.C."/>
            <person name="Woyke T."/>
            <person name="Bristow J."/>
            <person name="Eisen J.A."/>
            <person name="Markowitz V."/>
            <person name="Hugenholtz P."/>
            <person name="Kyrpides N.C."/>
            <person name="Klenk H.P."/>
            <person name="Lapidus A."/>
        </authorList>
    </citation>
    <scope>NUCLEOTIDE SEQUENCE [LARGE SCALE GENOMIC DNA]</scope>
    <source>
        <strain evidence="5">ATCC 35074 / DSM 20540 / JCM 6276 / NBRC 101906 / NCIMB 13154 / VKM Ac-1939 / CCM 2703 / MRP</strain>
    </source>
</reference>
<keyword evidence="2" id="KW-0012">Acyltransferase</keyword>
<accession>F0RKY5</accession>
<sequence length="173" mass="18158">MLGSMTPTIRPATAADAPTLAQLRGVMQLDNGRTSAQVAADLPVWEAFYRQAVPAGSYLGWLAEEAGEVLGGVGVMFYPAHPSCGSALTEHPHILNVAVRPQFRRRGVARALMQAVLAWAREAGYPTVTLNAAPMGQALYRELGFTERGIPAMTLNLSAGGGESGAALPGQQT</sequence>
<dbReference type="InterPro" id="IPR000182">
    <property type="entry name" value="GNAT_dom"/>
</dbReference>
<dbReference type="InterPro" id="IPR016181">
    <property type="entry name" value="Acyl_CoA_acyltransferase"/>
</dbReference>